<sequence>MSFFRTFISFKISKKTATYLRVLLKIRPDIRPGLNHRIGHSPSCFKNEIFPSFNDNIFKIAV</sequence>
<proteinExistence type="predicted"/>
<dbReference type="AlphaFoldDB" id="A0A0M5KRK2"/>
<evidence type="ECO:0000313" key="1">
    <source>
        <dbReference type="EMBL" id="ALD82381.1"/>
    </source>
</evidence>
<geneLocation type="plasmid" evidence="1">
    <name>pRJ46C</name>
</geneLocation>
<reference evidence="1" key="1">
    <citation type="submission" date="2015-06" db="EMBL/GenBank/DDBJ databases">
        <title>Carbapenemase-producing Raoultella ornithinolytica.</title>
        <authorList>
            <person name="Sun J."/>
            <person name="Zhang F."/>
        </authorList>
    </citation>
    <scope>NUCLEOTIDE SEQUENCE</scope>
    <source>
        <strain evidence="1">RJ46C</strain>
        <plasmid evidence="1">pRJ46C</plasmid>
    </source>
</reference>
<accession>A0A0M5KRK2</accession>
<keyword evidence="1" id="KW-0614">Plasmid</keyword>
<dbReference type="EMBL" id="KT225520">
    <property type="protein sequence ID" value="ALD82381.1"/>
    <property type="molecule type" value="Genomic_DNA"/>
</dbReference>
<name>A0A0M5KRK2_RAOOR</name>
<protein>
    <submittedName>
        <fullName evidence="1">Uncharacterized protein</fullName>
    </submittedName>
</protein>
<organism evidence="1">
    <name type="scientific">Raoultella ornithinolytica</name>
    <name type="common">Klebsiella ornithinolytica</name>
    <dbReference type="NCBI Taxonomy" id="54291"/>
    <lineage>
        <taxon>Bacteria</taxon>
        <taxon>Pseudomonadati</taxon>
        <taxon>Pseudomonadota</taxon>
        <taxon>Gammaproteobacteria</taxon>
        <taxon>Enterobacterales</taxon>
        <taxon>Enterobacteriaceae</taxon>
        <taxon>Klebsiella/Raoultella group</taxon>
        <taxon>Raoultella</taxon>
    </lineage>
</organism>